<dbReference type="RefSeq" id="WP_006673049.1">
    <property type="nucleotide sequence ID" value="NZ_AOMA01000107.1"/>
</dbReference>
<proteinExistence type="predicted"/>
<sequence>MRTTHVAAVVLFLVCLVGGVAYVGGVVANADATTVDEGVESDTQQLEVTAVDDPEVGPIGLAGDVTTEPVPADDRVLVGTDDGLYVVADGTLEQFVDLRPVQEITHVAGERAIVLTDDDHFANVLAVDLSDGSLEWDESRTRTVYNPDMGEVDRQVDAFDAEPIDDGGAVAVAAGHGIVGLDAESGDRRWAVDAESPVWTLETDGDRVYAGTQDGSLIGIETMSGERVFETQLAEPFESDRFDPIPRSVWDLESVTVDGTEHLAAATEDGAVSLVEPDDGSVVWTETVVSYADAEIVSYYRGGGSELRAVPTVPGDANYENLELVVADGRLAVAVSTDEDPTERRLEDDREQLHLLDPDTGSVEWSSEEAPVATAGSIAYAPDVAGGSLLVPRAPDGESQAVEAVDLTDGTVTETLEIDAVPDVDRHGRDEGTGYVTVDDGLVVASTEGDVLGTDTTGTLEWYYPAVRNEDVTRGDFLGDGTADVLVTSSHEIDREQYVRDIAVRSGVDGSVAWTETVDPPTFLQDRATSTVRTIETDDGHDLLTVAERPGRHDGEDDPIAELVVRSGDDGSERQRHTLVVDLETRGEQRLSPTSVSVLGDVTGNGNANVLVGDRQGAFVFDVRTGEAVWYRVYEHRHSDEQGTEWQPVDGNDIRYVAVGGEGELENLVAVSRDGELAVLEPDGSGELSFETVREAEYEGRLDQDTLRSIGDRTGDGYDEVTFGAHDDDDRNSVVFVPGEGTVRSDIAHPSRASITPVEADLTGDETPAAIVYQEDQDADEATVEVRAGDEFAERWSVPVTPSWQIRNSPGQPVPAAPAGDVTGDGTEEVAVVRSGGESGIRIGLYEIPGGERVDTIELAGPVEEGHHGTVPGLYAQRIPDQIGDGEPELGLVALEDGQRN</sequence>
<dbReference type="Proteomes" id="UP000011607">
    <property type="component" value="Unassembled WGS sequence"/>
</dbReference>
<organism evidence="2 3">
    <name type="scientific">Halobiforma nitratireducens JCM 10879</name>
    <dbReference type="NCBI Taxonomy" id="1227454"/>
    <lineage>
        <taxon>Archaea</taxon>
        <taxon>Methanobacteriati</taxon>
        <taxon>Methanobacteriota</taxon>
        <taxon>Stenosarchaea group</taxon>
        <taxon>Halobacteria</taxon>
        <taxon>Halobacteriales</taxon>
        <taxon>Natrialbaceae</taxon>
        <taxon>Halobiforma</taxon>
    </lineage>
</organism>
<dbReference type="SUPFAM" id="SSF69318">
    <property type="entry name" value="Integrin alpha N-terminal domain"/>
    <property type="match status" value="1"/>
</dbReference>
<dbReference type="Pfam" id="PF13360">
    <property type="entry name" value="PQQ_2"/>
    <property type="match status" value="1"/>
</dbReference>
<accession>M0LYW3</accession>
<feature type="non-terminal residue" evidence="2">
    <location>
        <position position="901"/>
    </location>
</feature>
<dbReference type="Gene3D" id="2.130.10.10">
    <property type="entry name" value="YVTN repeat-like/Quinoprotein amine dehydrogenase"/>
    <property type="match status" value="2"/>
</dbReference>
<dbReference type="InterPro" id="IPR018391">
    <property type="entry name" value="PQQ_b-propeller_rpt"/>
</dbReference>
<dbReference type="InterPro" id="IPR002372">
    <property type="entry name" value="PQQ_rpt_dom"/>
</dbReference>
<evidence type="ECO:0000313" key="3">
    <source>
        <dbReference type="Proteomes" id="UP000011607"/>
    </source>
</evidence>
<dbReference type="EMBL" id="AOMA01000107">
    <property type="protein sequence ID" value="EMA37315.1"/>
    <property type="molecule type" value="Genomic_DNA"/>
</dbReference>
<feature type="domain" description="Pyrrolo-quinoline quinone repeat" evidence="1">
    <location>
        <begin position="163"/>
        <end position="290"/>
    </location>
</feature>
<keyword evidence="3" id="KW-1185">Reference proteome</keyword>
<gene>
    <name evidence="2" type="ORF">C446_10680</name>
</gene>
<dbReference type="InterPro" id="IPR011047">
    <property type="entry name" value="Quinoprotein_ADH-like_sf"/>
</dbReference>
<evidence type="ECO:0000259" key="1">
    <source>
        <dbReference type="Pfam" id="PF13360"/>
    </source>
</evidence>
<evidence type="ECO:0000313" key="2">
    <source>
        <dbReference type="EMBL" id="EMA37315.1"/>
    </source>
</evidence>
<comment type="caution">
    <text evidence="2">The sequence shown here is derived from an EMBL/GenBank/DDBJ whole genome shotgun (WGS) entry which is preliminary data.</text>
</comment>
<dbReference type="InterPro" id="IPR028994">
    <property type="entry name" value="Integrin_alpha_N"/>
</dbReference>
<protein>
    <submittedName>
        <fullName evidence="2">Pyrrolo-quinoline quinone</fullName>
    </submittedName>
</protein>
<dbReference type="OrthoDB" id="145878at2157"/>
<dbReference type="PANTHER" id="PTHR34512:SF30">
    <property type="entry name" value="OUTER MEMBRANE PROTEIN ASSEMBLY FACTOR BAMB"/>
    <property type="match status" value="1"/>
</dbReference>
<dbReference type="InterPro" id="IPR015943">
    <property type="entry name" value="WD40/YVTN_repeat-like_dom_sf"/>
</dbReference>
<dbReference type="PANTHER" id="PTHR34512">
    <property type="entry name" value="CELL SURFACE PROTEIN"/>
    <property type="match status" value="1"/>
</dbReference>
<reference evidence="2 3" key="1">
    <citation type="journal article" date="2014" name="PLoS Genet.">
        <title>Phylogenetically driven sequencing of extremely halophilic archaea reveals strategies for static and dynamic osmo-response.</title>
        <authorList>
            <person name="Becker E.A."/>
            <person name="Seitzer P.M."/>
            <person name="Tritt A."/>
            <person name="Larsen D."/>
            <person name="Krusor M."/>
            <person name="Yao A.I."/>
            <person name="Wu D."/>
            <person name="Madern D."/>
            <person name="Eisen J.A."/>
            <person name="Darling A.E."/>
            <person name="Facciotti M.T."/>
        </authorList>
    </citation>
    <scope>NUCLEOTIDE SEQUENCE [LARGE SCALE GENOMIC DNA]</scope>
    <source>
        <strain evidence="2 3">JCM 10879</strain>
    </source>
</reference>
<name>M0LYW3_9EURY</name>
<dbReference type="SMART" id="SM00564">
    <property type="entry name" value="PQQ"/>
    <property type="match status" value="6"/>
</dbReference>
<dbReference type="SUPFAM" id="SSF50998">
    <property type="entry name" value="Quinoprotein alcohol dehydrogenase-like"/>
    <property type="match status" value="1"/>
</dbReference>
<dbReference type="AlphaFoldDB" id="M0LYW3"/>